<accession>X0WMN5</accession>
<feature type="non-terminal residue" evidence="2">
    <location>
        <position position="1"/>
    </location>
</feature>
<evidence type="ECO:0000313" key="2">
    <source>
        <dbReference type="EMBL" id="GAG13946.1"/>
    </source>
</evidence>
<dbReference type="AlphaFoldDB" id="X0WMN5"/>
<feature type="domain" description="MnmE helical" evidence="1">
    <location>
        <begin position="52"/>
        <end position="149"/>
    </location>
</feature>
<name>X0WMN5_9ZZZZ</name>
<proteinExistence type="predicted"/>
<dbReference type="Pfam" id="PF12631">
    <property type="entry name" value="MnmE_helical"/>
    <property type="match status" value="1"/>
</dbReference>
<comment type="caution">
    <text evidence="2">The sequence shown here is derived from an EMBL/GenBank/DDBJ whole genome shotgun (WGS) entry which is preliminary data.</text>
</comment>
<reference evidence="2" key="1">
    <citation type="journal article" date="2014" name="Front. Microbiol.">
        <title>High frequency of phylogenetically diverse reductive dehalogenase-homologous genes in deep subseafloor sedimentary metagenomes.</title>
        <authorList>
            <person name="Kawai M."/>
            <person name="Futagami T."/>
            <person name="Toyoda A."/>
            <person name="Takaki Y."/>
            <person name="Nishi S."/>
            <person name="Hori S."/>
            <person name="Arai W."/>
            <person name="Tsubouchi T."/>
            <person name="Morono Y."/>
            <person name="Uchiyama I."/>
            <person name="Ito T."/>
            <person name="Fujiyama A."/>
            <person name="Inagaki F."/>
            <person name="Takami H."/>
        </authorList>
    </citation>
    <scope>NUCLEOTIDE SEQUENCE</scope>
    <source>
        <strain evidence="2">Expedition CK06-06</strain>
    </source>
</reference>
<sequence>IELGRRRAAQADLELVLIPADSQEVTGGALGPRQLRVVSKGDLLAGSADGSLVTSVKSGEGLEALKDAIIAAAVPAAAEGDDGVVVTSERQRKILEDARACFVKVSELAGSAPPEVVAVEARSGNARLAEFLGDEVGDEVLDELFARFCIGK</sequence>
<dbReference type="Gene3D" id="1.20.120.430">
    <property type="entry name" value="tRNA modification GTPase MnmE domain 2"/>
    <property type="match status" value="1"/>
</dbReference>
<protein>
    <recommendedName>
        <fullName evidence="1">MnmE helical domain-containing protein</fullName>
    </recommendedName>
</protein>
<dbReference type="Gene3D" id="3.40.50.300">
    <property type="entry name" value="P-loop containing nucleotide triphosphate hydrolases"/>
    <property type="match status" value="1"/>
</dbReference>
<dbReference type="SUPFAM" id="SSF116878">
    <property type="entry name" value="TrmE connector domain"/>
    <property type="match status" value="1"/>
</dbReference>
<dbReference type="InterPro" id="IPR027368">
    <property type="entry name" value="MnmE_dom2"/>
</dbReference>
<gene>
    <name evidence="2" type="ORF">S01H1_34091</name>
</gene>
<evidence type="ECO:0000259" key="1">
    <source>
        <dbReference type="Pfam" id="PF12631"/>
    </source>
</evidence>
<dbReference type="InterPro" id="IPR027417">
    <property type="entry name" value="P-loop_NTPase"/>
</dbReference>
<dbReference type="EMBL" id="BARS01021201">
    <property type="protein sequence ID" value="GAG13946.1"/>
    <property type="molecule type" value="Genomic_DNA"/>
</dbReference>
<organism evidence="2">
    <name type="scientific">marine sediment metagenome</name>
    <dbReference type="NCBI Taxonomy" id="412755"/>
    <lineage>
        <taxon>unclassified sequences</taxon>
        <taxon>metagenomes</taxon>
        <taxon>ecological metagenomes</taxon>
    </lineage>
</organism>
<dbReference type="InterPro" id="IPR025867">
    <property type="entry name" value="MnmE_helical"/>
</dbReference>